<keyword evidence="4" id="KW-1185">Reference proteome</keyword>
<dbReference type="Proteomes" id="UP001620597">
    <property type="component" value="Unassembled WGS sequence"/>
</dbReference>
<dbReference type="PROSITE" id="PS50846">
    <property type="entry name" value="HMA_2"/>
    <property type="match status" value="1"/>
</dbReference>
<feature type="domain" description="HMA" evidence="2">
    <location>
        <begin position="22"/>
        <end position="91"/>
    </location>
</feature>
<evidence type="ECO:0000313" key="3">
    <source>
        <dbReference type="EMBL" id="MFK4754766.1"/>
    </source>
</evidence>
<sequence>MRRLLSILMLLALAFPAWSAELRYMLRVDGLACPYCAYGIEKKIKALDGVDKTSVEIKLNDGLVIFQADTPEPMTEASLKTLINDAGFTLRQFQVQPVKPKNE</sequence>
<dbReference type="InterPro" id="IPR006121">
    <property type="entry name" value="HMA_dom"/>
</dbReference>
<dbReference type="SUPFAM" id="SSF55008">
    <property type="entry name" value="HMA, heavy metal-associated domain"/>
    <property type="match status" value="1"/>
</dbReference>
<feature type="signal peptide" evidence="1">
    <location>
        <begin position="1"/>
        <end position="19"/>
    </location>
</feature>
<keyword evidence="1" id="KW-0732">Signal</keyword>
<gene>
    <name evidence="3" type="ORF">WG929_20395</name>
</gene>
<name>A0ABW8NP39_9GAMM</name>
<dbReference type="EMBL" id="JBBKTX010000043">
    <property type="protein sequence ID" value="MFK4754766.1"/>
    <property type="molecule type" value="Genomic_DNA"/>
</dbReference>
<protein>
    <submittedName>
        <fullName evidence="3">Heavy-metal-associated domain-containing protein</fullName>
    </submittedName>
</protein>
<dbReference type="Gene3D" id="3.30.70.100">
    <property type="match status" value="1"/>
</dbReference>
<evidence type="ECO:0000259" key="2">
    <source>
        <dbReference type="PROSITE" id="PS50846"/>
    </source>
</evidence>
<organism evidence="3 4">
    <name type="scientific">Oceanobacter antarcticus</name>
    <dbReference type="NCBI Taxonomy" id="3133425"/>
    <lineage>
        <taxon>Bacteria</taxon>
        <taxon>Pseudomonadati</taxon>
        <taxon>Pseudomonadota</taxon>
        <taxon>Gammaproteobacteria</taxon>
        <taxon>Oceanospirillales</taxon>
        <taxon>Oceanospirillaceae</taxon>
        <taxon>Oceanobacter</taxon>
    </lineage>
</organism>
<evidence type="ECO:0000256" key="1">
    <source>
        <dbReference type="SAM" id="SignalP"/>
    </source>
</evidence>
<evidence type="ECO:0000313" key="4">
    <source>
        <dbReference type="Proteomes" id="UP001620597"/>
    </source>
</evidence>
<reference evidence="3 4" key="1">
    <citation type="submission" date="2024-03" db="EMBL/GenBank/DDBJ databases">
        <title>High-quality draft genome sequence of Oceanobacter sp. wDCs-4.</title>
        <authorList>
            <person name="Dong C."/>
        </authorList>
    </citation>
    <scope>NUCLEOTIDE SEQUENCE [LARGE SCALE GENOMIC DNA]</scope>
    <source>
        <strain evidence="4">wDCs-4</strain>
    </source>
</reference>
<accession>A0ABW8NP39</accession>
<dbReference type="Pfam" id="PF00403">
    <property type="entry name" value="HMA"/>
    <property type="match status" value="1"/>
</dbReference>
<proteinExistence type="predicted"/>
<feature type="chain" id="PRO_5045341541" evidence="1">
    <location>
        <begin position="20"/>
        <end position="103"/>
    </location>
</feature>
<dbReference type="CDD" id="cd00371">
    <property type="entry name" value="HMA"/>
    <property type="match status" value="1"/>
</dbReference>
<dbReference type="RefSeq" id="WP_416207551.1">
    <property type="nucleotide sequence ID" value="NZ_JBBKTX010000043.1"/>
</dbReference>
<dbReference type="InterPro" id="IPR036163">
    <property type="entry name" value="HMA_dom_sf"/>
</dbReference>
<comment type="caution">
    <text evidence="3">The sequence shown here is derived from an EMBL/GenBank/DDBJ whole genome shotgun (WGS) entry which is preliminary data.</text>
</comment>